<name>A0AAN5CLG7_9BILA</name>
<organism evidence="7 8">
    <name type="scientific">Pristionchus mayeri</name>
    <dbReference type="NCBI Taxonomy" id="1317129"/>
    <lineage>
        <taxon>Eukaryota</taxon>
        <taxon>Metazoa</taxon>
        <taxon>Ecdysozoa</taxon>
        <taxon>Nematoda</taxon>
        <taxon>Chromadorea</taxon>
        <taxon>Rhabditida</taxon>
        <taxon>Rhabditina</taxon>
        <taxon>Diplogasteromorpha</taxon>
        <taxon>Diplogasteroidea</taxon>
        <taxon>Neodiplogasteridae</taxon>
        <taxon>Pristionchus</taxon>
    </lineage>
</organism>
<keyword evidence="8" id="KW-1185">Reference proteome</keyword>
<evidence type="ECO:0000256" key="3">
    <source>
        <dbReference type="ARBA" id="ARBA00022692"/>
    </source>
</evidence>
<dbReference type="AlphaFoldDB" id="A0AAN5CLG7"/>
<comment type="subcellular location">
    <subcellularLocation>
        <location evidence="1">Membrane</location>
        <topology evidence="1">Multi-pass membrane protein</topology>
    </subcellularLocation>
</comment>
<feature type="transmembrane region" description="Helical" evidence="6">
    <location>
        <begin position="223"/>
        <end position="256"/>
    </location>
</feature>
<feature type="transmembrane region" description="Helical" evidence="6">
    <location>
        <begin position="43"/>
        <end position="63"/>
    </location>
</feature>
<keyword evidence="5 6" id="KW-0472">Membrane</keyword>
<keyword evidence="3 6" id="KW-0812">Transmembrane</keyword>
<feature type="transmembrane region" description="Helical" evidence="6">
    <location>
        <begin position="90"/>
        <end position="116"/>
    </location>
</feature>
<evidence type="ECO:0000256" key="2">
    <source>
        <dbReference type="ARBA" id="ARBA00009166"/>
    </source>
</evidence>
<feature type="transmembrane region" description="Helical" evidence="6">
    <location>
        <begin position="188"/>
        <end position="211"/>
    </location>
</feature>
<feature type="transmembrane region" description="Helical" evidence="6">
    <location>
        <begin position="268"/>
        <end position="289"/>
    </location>
</feature>
<dbReference type="Proteomes" id="UP001328107">
    <property type="component" value="Unassembled WGS sequence"/>
</dbReference>
<dbReference type="InterPro" id="IPR050920">
    <property type="entry name" value="Nematode_rcpt-like_delta"/>
</dbReference>
<evidence type="ECO:0008006" key="9">
    <source>
        <dbReference type="Google" id="ProtNLM"/>
    </source>
</evidence>
<evidence type="ECO:0000256" key="4">
    <source>
        <dbReference type="ARBA" id="ARBA00022989"/>
    </source>
</evidence>
<gene>
    <name evidence="7" type="ORF">PMAYCL1PPCAC_16804</name>
</gene>
<dbReference type="PANTHER" id="PTHR22945:SF40">
    <property type="entry name" value="SERPENTINE RECEPTOR, CLASS D (DELTA)-RELATED"/>
    <property type="match status" value="1"/>
</dbReference>
<evidence type="ECO:0000313" key="8">
    <source>
        <dbReference type="Proteomes" id="UP001328107"/>
    </source>
</evidence>
<feature type="non-terminal residue" evidence="7">
    <location>
        <position position="295"/>
    </location>
</feature>
<comment type="caution">
    <text evidence="7">The sequence shown here is derived from an EMBL/GenBank/DDBJ whole genome shotgun (WGS) entry which is preliminary data.</text>
</comment>
<proteinExistence type="inferred from homology"/>
<dbReference type="InterPro" id="IPR019421">
    <property type="entry name" value="7TM_GPCR_serpentine_rcpt_Srd"/>
</dbReference>
<comment type="similarity">
    <text evidence="2">Belongs to the nematode receptor-like protein srd family.</text>
</comment>
<dbReference type="Pfam" id="PF10317">
    <property type="entry name" value="7TM_GPCR_Srd"/>
    <property type="match status" value="1"/>
</dbReference>
<dbReference type="GO" id="GO:0016020">
    <property type="term" value="C:membrane"/>
    <property type="evidence" value="ECO:0007669"/>
    <property type="project" value="UniProtKB-SubCell"/>
</dbReference>
<evidence type="ECO:0000256" key="1">
    <source>
        <dbReference type="ARBA" id="ARBA00004141"/>
    </source>
</evidence>
<dbReference type="PANTHER" id="PTHR22945">
    <property type="entry name" value="SERPENTINE RECEPTOR, CLASS D DELTA"/>
    <property type="match status" value="1"/>
</dbReference>
<feature type="transmembrane region" description="Helical" evidence="6">
    <location>
        <begin position="6"/>
        <end position="31"/>
    </location>
</feature>
<reference evidence="8" key="1">
    <citation type="submission" date="2022-10" db="EMBL/GenBank/DDBJ databases">
        <title>Genome assembly of Pristionchus species.</title>
        <authorList>
            <person name="Yoshida K."/>
            <person name="Sommer R.J."/>
        </authorList>
    </citation>
    <scope>NUCLEOTIDE SEQUENCE [LARGE SCALE GENOMIC DNA]</scope>
    <source>
        <strain evidence="8">RS5460</strain>
    </source>
</reference>
<dbReference type="EMBL" id="BTRK01000004">
    <property type="protein sequence ID" value="GMR46609.1"/>
    <property type="molecule type" value="Genomic_DNA"/>
</dbReference>
<evidence type="ECO:0000256" key="6">
    <source>
        <dbReference type="SAM" id="Phobius"/>
    </source>
</evidence>
<keyword evidence="4 6" id="KW-1133">Transmembrane helix</keyword>
<protein>
    <recommendedName>
        <fullName evidence="9">G protein-coupled receptor</fullName>
    </recommendedName>
</protein>
<evidence type="ECO:0000313" key="7">
    <source>
        <dbReference type="EMBL" id="GMR46609.1"/>
    </source>
</evidence>
<evidence type="ECO:0000256" key="5">
    <source>
        <dbReference type="ARBA" id="ARBA00023136"/>
    </source>
</evidence>
<feature type="transmembrane region" description="Helical" evidence="6">
    <location>
        <begin position="128"/>
        <end position="147"/>
    </location>
</feature>
<accession>A0AAN5CLG7</accession>
<sequence>MSEPPVVLSVIHFTTCSISIVFGSILFAIAALKTPKHLAPYSVLLRTLTLIELSTSISAFLVFPRIVPLGMEGVACVYSGPVRWMFSNKFIFYVIELHGTVQYNVFMAVCFCYRYYVLRWESPTTKQTRVFMLVVFSFTSFLFVLFVQCLAPHEVTMRYIAKYVPHYDIDPDSVQSIVDLSHSLATPAILWTILTAGALSFLNVFVGTAIYKTISITEHNWNNILLTIPILFLQALSLQGIIGQLVLLAAIGYVLGQLDLVRSQILEYNVHMVSEFCVATSPIITLFYIRPYRKL</sequence>